<accession>A0AAD5RU04</accession>
<dbReference type="GO" id="GO:0031083">
    <property type="term" value="C:BLOC-1 complex"/>
    <property type="evidence" value="ECO:0007669"/>
    <property type="project" value="InterPro"/>
</dbReference>
<feature type="coiled-coil region" evidence="7">
    <location>
        <begin position="70"/>
        <end position="146"/>
    </location>
</feature>
<reference evidence="8" key="1">
    <citation type="submission" date="2022-07" db="EMBL/GenBank/DDBJ databases">
        <title>Draft genome sequence of Zalerion maritima ATCC 34329, a (micro)plastics degrading marine fungus.</title>
        <authorList>
            <person name="Paco A."/>
            <person name="Goncalves M.F.M."/>
            <person name="Rocha-Santos T.A.P."/>
            <person name="Alves A."/>
        </authorList>
    </citation>
    <scope>NUCLEOTIDE SEQUENCE</scope>
    <source>
        <strain evidence="8">ATCC 34329</strain>
    </source>
</reference>
<evidence type="ECO:0000256" key="6">
    <source>
        <dbReference type="ARBA" id="ARBA00029995"/>
    </source>
</evidence>
<comment type="function">
    <text evidence="1">Component of the biogenesis of lysosome-related organelles complex-1 (BLOC-1), a complex that is involved in endosomal cargo sorting.</text>
</comment>
<comment type="subcellular location">
    <subcellularLocation>
        <location evidence="2">Cytoplasm</location>
    </subcellularLocation>
</comment>
<organism evidence="8 9">
    <name type="scientific">Zalerion maritima</name>
    <dbReference type="NCBI Taxonomy" id="339359"/>
    <lineage>
        <taxon>Eukaryota</taxon>
        <taxon>Fungi</taxon>
        <taxon>Dikarya</taxon>
        <taxon>Ascomycota</taxon>
        <taxon>Pezizomycotina</taxon>
        <taxon>Sordariomycetes</taxon>
        <taxon>Lulworthiomycetidae</taxon>
        <taxon>Lulworthiales</taxon>
        <taxon>Lulworthiaceae</taxon>
        <taxon>Zalerion</taxon>
    </lineage>
</organism>
<dbReference type="EMBL" id="JAKWBI020000085">
    <property type="protein sequence ID" value="KAJ2903295.1"/>
    <property type="molecule type" value="Genomic_DNA"/>
</dbReference>
<keyword evidence="5" id="KW-0963">Cytoplasm</keyword>
<dbReference type="PANTHER" id="PTHR39145">
    <property type="entry name" value="BIOGENESIS OF LYSOSOME-RELATED ORGANELLES COMPLEX 1 SUBUNIT CNL1"/>
    <property type="match status" value="1"/>
</dbReference>
<evidence type="ECO:0000256" key="1">
    <source>
        <dbReference type="ARBA" id="ARBA00003807"/>
    </source>
</evidence>
<evidence type="ECO:0000256" key="2">
    <source>
        <dbReference type="ARBA" id="ARBA00004496"/>
    </source>
</evidence>
<dbReference type="InterPro" id="IPR034455">
    <property type="entry name" value="CNL1"/>
</dbReference>
<comment type="caution">
    <text evidence="8">The sequence shown here is derived from an EMBL/GenBank/DDBJ whole genome shotgun (WGS) entry which is preliminary data.</text>
</comment>
<gene>
    <name evidence="8" type="ORF">MKZ38_010112</name>
</gene>
<keyword evidence="7" id="KW-0175">Coiled coil</keyword>
<evidence type="ECO:0000313" key="8">
    <source>
        <dbReference type="EMBL" id="KAJ2903295.1"/>
    </source>
</evidence>
<evidence type="ECO:0000256" key="5">
    <source>
        <dbReference type="ARBA" id="ARBA00022490"/>
    </source>
</evidence>
<keyword evidence="9" id="KW-1185">Reference proteome</keyword>
<comment type="similarity">
    <text evidence="3">Belongs to the BLOC1S4 family.</text>
</comment>
<dbReference type="AlphaFoldDB" id="A0AAD5RU04"/>
<dbReference type="GO" id="GO:0005737">
    <property type="term" value="C:cytoplasm"/>
    <property type="evidence" value="ECO:0007669"/>
    <property type="project" value="UniProtKB-SubCell"/>
</dbReference>
<protein>
    <recommendedName>
        <fullName evidence="4">Biogenesis of lysosome-related organelles complex 1 subunit CNL1</fullName>
    </recommendedName>
    <alternativeName>
        <fullName evidence="6">CNO-like protein 1</fullName>
    </alternativeName>
</protein>
<evidence type="ECO:0000313" key="9">
    <source>
        <dbReference type="Proteomes" id="UP001201980"/>
    </source>
</evidence>
<dbReference type="Proteomes" id="UP001201980">
    <property type="component" value="Unassembled WGS sequence"/>
</dbReference>
<evidence type="ECO:0000256" key="3">
    <source>
        <dbReference type="ARBA" id="ARBA00007289"/>
    </source>
</evidence>
<dbReference type="GO" id="GO:0007032">
    <property type="term" value="P:endosome organization"/>
    <property type="evidence" value="ECO:0007669"/>
    <property type="project" value="TreeGrafter"/>
</dbReference>
<proteinExistence type="inferred from homology"/>
<name>A0AAD5RU04_9PEZI</name>
<sequence>MPSSSQANNAVPDTTLGLSADEINLLRYHQQQAANGSSSSRAASRASSQGLLLLDSSSLSQLSRYLDRLLQRIQQQIEHLSQQAEIVTMQTYDRAGNLVDNADAEIARYQEINAQLDELELDFDKIAHIKEIVKGYRRRVENLDRELDTSGSTARFGGAGTTPTIFLWRITNDGGWTKFWGIIFKVTRPFQARNSKTKRRSLGDAPVNLLY</sequence>
<evidence type="ECO:0000256" key="4">
    <source>
        <dbReference type="ARBA" id="ARBA00014971"/>
    </source>
</evidence>
<evidence type="ECO:0000256" key="7">
    <source>
        <dbReference type="SAM" id="Coils"/>
    </source>
</evidence>
<dbReference type="PANTHER" id="PTHR39145:SF1">
    <property type="entry name" value="BIOGENESIS OF LYSOSOME-RELATED ORGANELLES COMPLEX 1 SUBUNIT CNL1"/>
    <property type="match status" value="1"/>
</dbReference>